<gene>
    <name evidence="2" type="ORF">GCM10009863_11280</name>
</gene>
<dbReference type="EMBL" id="BAAARJ010000003">
    <property type="protein sequence ID" value="GAA2599672.1"/>
    <property type="molecule type" value="Genomic_DNA"/>
</dbReference>
<dbReference type="Proteomes" id="UP001501447">
    <property type="component" value="Unassembled WGS sequence"/>
</dbReference>
<protein>
    <submittedName>
        <fullName evidence="2">Uncharacterized protein</fullName>
    </submittedName>
</protein>
<evidence type="ECO:0000313" key="2">
    <source>
        <dbReference type="EMBL" id="GAA2599672.1"/>
    </source>
</evidence>
<feature type="region of interest" description="Disordered" evidence="1">
    <location>
        <begin position="1"/>
        <end position="50"/>
    </location>
</feature>
<organism evidence="2 3">
    <name type="scientific">Streptomyces axinellae</name>
    <dbReference type="NCBI Taxonomy" id="552788"/>
    <lineage>
        <taxon>Bacteria</taxon>
        <taxon>Bacillati</taxon>
        <taxon>Actinomycetota</taxon>
        <taxon>Actinomycetes</taxon>
        <taxon>Kitasatosporales</taxon>
        <taxon>Streptomycetaceae</taxon>
        <taxon>Streptomyces</taxon>
    </lineage>
</organism>
<reference evidence="2 3" key="1">
    <citation type="journal article" date="2019" name="Int. J. Syst. Evol. Microbiol.">
        <title>The Global Catalogue of Microorganisms (GCM) 10K type strain sequencing project: providing services to taxonomists for standard genome sequencing and annotation.</title>
        <authorList>
            <consortium name="The Broad Institute Genomics Platform"/>
            <consortium name="The Broad Institute Genome Sequencing Center for Infectious Disease"/>
            <person name="Wu L."/>
            <person name="Ma J."/>
        </authorList>
    </citation>
    <scope>NUCLEOTIDE SEQUENCE [LARGE SCALE GENOMIC DNA]</scope>
    <source>
        <strain evidence="2 3">JCM 16373</strain>
    </source>
</reference>
<proteinExistence type="predicted"/>
<comment type="caution">
    <text evidence="2">The sequence shown here is derived from an EMBL/GenBank/DDBJ whole genome shotgun (WGS) entry which is preliminary data.</text>
</comment>
<accession>A0ABN3PWR5</accession>
<evidence type="ECO:0000313" key="3">
    <source>
        <dbReference type="Proteomes" id="UP001501447"/>
    </source>
</evidence>
<feature type="compositionally biased region" description="Basic and acidic residues" evidence="1">
    <location>
        <begin position="12"/>
        <end position="30"/>
    </location>
</feature>
<evidence type="ECO:0000256" key="1">
    <source>
        <dbReference type="SAM" id="MobiDB-lite"/>
    </source>
</evidence>
<keyword evidence="3" id="KW-1185">Reference proteome</keyword>
<sequence length="83" mass="8986">MARRRRDAAPGGREREEAEPHVRARAREGNRGSSGRVAPPTSRHFSPLVPSVNYGRRRVTARVTAGAGIRVTRGVSAGWGMPV</sequence>
<name>A0ABN3PWR5_9ACTN</name>